<dbReference type="EMBL" id="CADCTT010000198">
    <property type="protein sequence ID" value="CAA9306396.1"/>
    <property type="molecule type" value="Genomic_DNA"/>
</dbReference>
<gene>
    <name evidence="2" type="ORF">AVDCRST_MAG61-1461</name>
</gene>
<dbReference type="Gene3D" id="3.30.565.10">
    <property type="entry name" value="Histidine kinase-like ATPase, C-terminal domain"/>
    <property type="match status" value="1"/>
</dbReference>
<dbReference type="SUPFAM" id="SSF55874">
    <property type="entry name" value="ATPase domain of HSP90 chaperone/DNA topoisomerase II/histidine kinase"/>
    <property type="match status" value="1"/>
</dbReference>
<proteinExistence type="predicted"/>
<organism evidence="2">
    <name type="scientific">uncultured Friedmanniella sp</name>
    <dbReference type="NCBI Taxonomy" id="335381"/>
    <lineage>
        <taxon>Bacteria</taxon>
        <taxon>Bacillati</taxon>
        <taxon>Actinomycetota</taxon>
        <taxon>Actinomycetes</taxon>
        <taxon>Propionibacteriales</taxon>
        <taxon>Nocardioidaceae</taxon>
        <taxon>Friedmanniella</taxon>
        <taxon>environmental samples</taxon>
    </lineage>
</organism>
<sequence length="442" mass="47283">MGVGWGSSLGRRRRDRLAYLTILRRSSDYNLRATTLRGVAVLLIAVGVVVSEHRWPALLLCLPAAAAVALQLLQAHHERAQSSPRLWPLTALQADIQRANGRHKMPVETWCELVAGLLLVAVPAWVATDLPPALRLGLLVAAVSSFASTSSAIFLDHAWYNPDEADPPLWHEVVRLVAGPVTAGLVSAVALPASWPESTWLAAVAVCLAPLLVSLRVRSTDLGLAHLVPLVREESHAGRELVISETHGALSTHLRLLEQEARAVRLTAPTVYELAVSANARLRETMTLARVGAESSTTPASLAAQVLTLARAVGAKATVDIKVQHLGRDDRDLARMVLSDLVGNAVNAGAAVIGVRMAEVSGRFVIEVRDDAPPMPEGVWRSPGTSSARLESRLAGLAGSLTCEQRPGAKWVRARWAPQEPTGRGQDEDGERSSAAGGRRPR</sequence>
<accession>A0A6J4KL29</accession>
<dbReference type="InterPro" id="IPR036890">
    <property type="entry name" value="HATPase_C_sf"/>
</dbReference>
<dbReference type="AlphaFoldDB" id="A0A6J4KL29"/>
<protein>
    <submittedName>
        <fullName evidence="2">Uncharacterized protein</fullName>
    </submittedName>
</protein>
<name>A0A6J4KL29_9ACTN</name>
<reference evidence="2" key="1">
    <citation type="submission" date="2020-02" db="EMBL/GenBank/DDBJ databases">
        <authorList>
            <person name="Meier V. D."/>
        </authorList>
    </citation>
    <scope>NUCLEOTIDE SEQUENCE</scope>
    <source>
        <strain evidence="2">AVDCRST_MAG61</strain>
    </source>
</reference>
<feature type="region of interest" description="Disordered" evidence="1">
    <location>
        <begin position="412"/>
        <end position="442"/>
    </location>
</feature>
<evidence type="ECO:0000313" key="2">
    <source>
        <dbReference type="EMBL" id="CAA9306396.1"/>
    </source>
</evidence>
<evidence type="ECO:0000256" key="1">
    <source>
        <dbReference type="SAM" id="MobiDB-lite"/>
    </source>
</evidence>